<dbReference type="InterPro" id="IPR001660">
    <property type="entry name" value="SAM"/>
</dbReference>
<feature type="region of interest" description="Disordered" evidence="1">
    <location>
        <begin position="675"/>
        <end position="697"/>
    </location>
</feature>
<dbReference type="Gene3D" id="1.10.150.50">
    <property type="entry name" value="Transcription Factor, Ets-1"/>
    <property type="match status" value="1"/>
</dbReference>
<feature type="compositionally biased region" description="Polar residues" evidence="1">
    <location>
        <begin position="1000"/>
        <end position="1013"/>
    </location>
</feature>
<feature type="compositionally biased region" description="Polar residues" evidence="1">
    <location>
        <begin position="467"/>
        <end position="489"/>
    </location>
</feature>
<keyword evidence="3" id="KW-1185">Reference proteome</keyword>
<dbReference type="SUPFAM" id="SSF47769">
    <property type="entry name" value="SAM/Pointed domain"/>
    <property type="match status" value="1"/>
</dbReference>
<feature type="compositionally biased region" description="Basic and acidic residues" evidence="1">
    <location>
        <begin position="1014"/>
        <end position="1027"/>
    </location>
</feature>
<feature type="region of interest" description="Disordered" evidence="1">
    <location>
        <begin position="835"/>
        <end position="857"/>
    </location>
</feature>
<dbReference type="CDD" id="cd09487">
    <property type="entry name" value="SAM_superfamily"/>
    <property type="match status" value="1"/>
</dbReference>
<dbReference type="EMBL" id="CACRXK020000035">
    <property type="protein sequence ID" value="CAB3977205.1"/>
    <property type="molecule type" value="Genomic_DNA"/>
</dbReference>
<feature type="region of interest" description="Disordered" evidence="1">
    <location>
        <begin position="328"/>
        <end position="367"/>
    </location>
</feature>
<feature type="compositionally biased region" description="Basic and acidic residues" evidence="1">
    <location>
        <begin position="735"/>
        <end position="751"/>
    </location>
</feature>
<reference evidence="2" key="1">
    <citation type="submission" date="2020-04" db="EMBL/GenBank/DDBJ databases">
        <authorList>
            <person name="Alioto T."/>
            <person name="Alioto T."/>
            <person name="Gomez Garrido J."/>
        </authorList>
    </citation>
    <scope>NUCLEOTIDE SEQUENCE</scope>
    <source>
        <strain evidence="2">A484AB</strain>
    </source>
</reference>
<evidence type="ECO:0000256" key="1">
    <source>
        <dbReference type="SAM" id="MobiDB-lite"/>
    </source>
</evidence>
<feature type="compositionally biased region" description="Basic and acidic residues" evidence="1">
    <location>
        <begin position="895"/>
        <end position="911"/>
    </location>
</feature>
<accession>A0A6S7FD73</accession>
<dbReference type="InterPro" id="IPR013761">
    <property type="entry name" value="SAM/pointed_sf"/>
</dbReference>
<dbReference type="Pfam" id="PF07647">
    <property type="entry name" value="SAM_2"/>
    <property type="match status" value="1"/>
</dbReference>
<evidence type="ECO:0000313" key="3">
    <source>
        <dbReference type="Proteomes" id="UP001152795"/>
    </source>
</evidence>
<feature type="region of interest" description="Disordered" evidence="1">
    <location>
        <begin position="726"/>
        <end position="751"/>
    </location>
</feature>
<dbReference type="SMART" id="SM00454">
    <property type="entry name" value="SAM"/>
    <property type="match status" value="1"/>
</dbReference>
<feature type="compositionally biased region" description="Basic and acidic residues" evidence="1">
    <location>
        <begin position="838"/>
        <end position="857"/>
    </location>
</feature>
<dbReference type="AlphaFoldDB" id="A0A6S7FD73"/>
<dbReference type="PANTHER" id="PTHR14454:SF11">
    <property type="entry name" value="SERRANO, ISOFORM F"/>
    <property type="match status" value="1"/>
</dbReference>
<protein>
    <submittedName>
        <fullName evidence="2">SH3 and multiple ankyrin repeat domains 2-like</fullName>
    </submittedName>
</protein>
<dbReference type="InterPro" id="IPR052281">
    <property type="entry name" value="GAREM"/>
</dbReference>
<proteinExistence type="predicted"/>
<feature type="region of interest" description="Disordered" evidence="1">
    <location>
        <begin position="998"/>
        <end position="1056"/>
    </location>
</feature>
<sequence>MDEMEAAKFIKSLTWSDTSYALNEFLDTFGVPNLVCCSQEGGHYGMNDTCTFDNNQVLMLHALRTKHNLMAEDSDGRPISIPLKCENNLLLCPLSIYCKYDPIYVSQMSHVYPDIKYFRVLENHWNERMKYLKPESILEIEHIDARNFTVKFRDIDQPLPSNCRVVFEPLLDYCEYTLKSAISLFGLPAKVRFLPSQNANQELLDNEFENLVSNLGKVNIVHSAKPQTVVVAAKINADSSGLAKTSVPDCLQIPKDYNLNVCVAKGLLEKNPAYVNVVSKLNQAFLDKYDLKELDNLHKCQYLDELDQPSGNTKRIVGSVLAAKVHEPRNSGYVKLPPAPPPKPTPRRGREITPPTSDQQSQKSETVRQYETCKDTNEKAQNVGQYDDVKPTKKYAYKKDHHIYESISDDSSSNDGYEDIDDIDVTKITSHDYVDMTSHDYVDMTSHDYVDMTSHDFVARTSQAHVSMTSEDTMSGSDPENNRNENTGKSPRLEYKSENLTKTTKLESARKLLLKLPFLANPPDNKTSTETTRLETKLSPRLERKGENLTETTKLEPARKCLVKLPFPVDASTRRPDNKTSTETTRLETKLSPRLERKSENLTETTKLEPARKCLVKLPFQADASTPRPDNKTSIETTRLETKLSPRLEHNGENLTETTKLEPARKCLVKLPFPADASTRRPDNKTSTETTRLETKLSPRLERKSEHLTETTKLEPARKCLVKLPFPADASTPRPDNKTSTETTRLETKLSPRRLERKSENLTETTKLEPARKCLVKLPFQADASTPRPDNKTSIETTRLETKLSPRLEHNGENLTETTKLEPARKCLVKLPFPADASTRRPDNKTSTETTRLETKLSPRLERKSEHLTETTKLEPARKCLVKLPFPADASTPRPDNKTSTETTRLETKLSPRRLERKSENLTETTKLEPARKCLVKLPFQADASTPRPDNKTSIETTRLETKLSPRLEHNGENLTETTKLEPARKILLNFPFPVDLDNKNSTKITRSEPNSEASDKSIKLEVDNKTSQEVSSPTDLSAQNLKPGSDNSAENITLEPVSKKLVPKTKTRSTVPTRKPAFAIPKDQCALPIRKALCAIPIPTELSSLTVKGVGRLLTSLNMACYADNFQEEQIDGEILVELDETALKSLDLKPFHVRKLIKVIAGWRPNVDDNKD</sequence>
<feature type="compositionally biased region" description="Basic and acidic residues" evidence="1">
    <location>
        <begin position="491"/>
        <end position="501"/>
    </location>
</feature>
<gene>
    <name evidence="2" type="ORF">PACLA_8A067400</name>
</gene>
<feature type="compositionally biased region" description="Basic and acidic residues" evidence="1">
    <location>
        <begin position="678"/>
        <end position="697"/>
    </location>
</feature>
<feature type="compositionally biased region" description="Polar residues" evidence="1">
    <location>
        <begin position="1028"/>
        <end position="1052"/>
    </location>
</feature>
<dbReference type="Proteomes" id="UP001152795">
    <property type="component" value="Unassembled WGS sequence"/>
</dbReference>
<organism evidence="2 3">
    <name type="scientific">Paramuricea clavata</name>
    <name type="common">Red gorgonian</name>
    <name type="synonym">Violescent sea-whip</name>
    <dbReference type="NCBI Taxonomy" id="317549"/>
    <lineage>
        <taxon>Eukaryota</taxon>
        <taxon>Metazoa</taxon>
        <taxon>Cnidaria</taxon>
        <taxon>Anthozoa</taxon>
        <taxon>Octocorallia</taxon>
        <taxon>Malacalcyonacea</taxon>
        <taxon>Plexauridae</taxon>
        <taxon>Paramuricea</taxon>
    </lineage>
</organism>
<dbReference type="OrthoDB" id="6077228at2759"/>
<feature type="region of interest" description="Disordered" evidence="1">
    <location>
        <begin position="467"/>
        <end position="501"/>
    </location>
</feature>
<name>A0A6S7FD73_PARCT</name>
<feature type="region of interest" description="Disordered" evidence="1">
    <location>
        <begin position="886"/>
        <end position="911"/>
    </location>
</feature>
<comment type="caution">
    <text evidence="2">The sequence shown here is derived from an EMBL/GenBank/DDBJ whole genome shotgun (WGS) entry which is preliminary data.</text>
</comment>
<dbReference type="PANTHER" id="PTHR14454">
    <property type="entry name" value="GRB2-ASSOCIATED AND REGULATOR OF MAPK PROTEIN FAMILY MEMBER"/>
    <property type="match status" value="1"/>
</dbReference>
<evidence type="ECO:0000313" key="2">
    <source>
        <dbReference type="EMBL" id="CAB3977205.1"/>
    </source>
</evidence>
<feature type="compositionally biased region" description="Polar residues" evidence="1">
    <location>
        <begin position="354"/>
        <end position="364"/>
    </location>
</feature>